<dbReference type="Pfam" id="PF07110">
    <property type="entry name" value="EthD"/>
    <property type="match status" value="1"/>
</dbReference>
<dbReference type="OrthoDB" id="6369070at2"/>
<dbReference type="InterPro" id="IPR011008">
    <property type="entry name" value="Dimeric_a/b-barrel"/>
</dbReference>
<comment type="caution">
    <text evidence="2">The sequence shown here is derived from an EMBL/GenBank/DDBJ whole genome shotgun (WGS) entry which is preliminary data.</text>
</comment>
<sequence length="120" mass="13877">MVKLIMCCTRRPDMSREEFQDYWLNKHAPFFMGSASKMRAKKYIQSHTIDTPLNDGLKESRGMQPAYDGVAEVWFESEEDLMAAMSSPEFQEIAPSLMEDENKFIDHSKSTAFIVNEIEL</sequence>
<dbReference type="Proteomes" id="UP000295707">
    <property type="component" value="Unassembled WGS sequence"/>
</dbReference>
<gene>
    <name evidence="2" type="ORF">DFR30_0394</name>
</gene>
<evidence type="ECO:0000313" key="2">
    <source>
        <dbReference type="EMBL" id="TCK17173.1"/>
    </source>
</evidence>
<dbReference type="Gene3D" id="3.30.70.100">
    <property type="match status" value="1"/>
</dbReference>
<organism evidence="2 3">
    <name type="scientific">Thiogranum longum</name>
    <dbReference type="NCBI Taxonomy" id="1537524"/>
    <lineage>
        <taxon>Bacteria</taxon>
        <taxon>Pseudomonadati</taxon>
        <taxon>Pseudomonadota</taxon>
        <taxon>Gammaproteobacteria</taxon>
        <taxon>Chromatiales</taxon>
        <taxon>Ectothiorhodospiraceae</taxon>
        <taxon>Thiogranum</taxon>
    </lineage>
</organism>
<dbReference type="RefSeq" id="WP_132971063.1">
    <property type="nucleotide sequence ID" value="NZ_SMFX01000001.1"/>
</dbReference>
<protein>
    <submittedName>
        <fullName evidence="2">Uncharacterized protein (TIGR02118 family)</fullName>
    </submittedName>
</protein>
<name>A0A4R1H9L2_9GAMM</name>
<dbReference type="NCBIfam" id="TIGR02118">
    <property type="entry name" value="EthD family reductase"/>
    <property type="match status" value="1"/>
</dbReference>
<dbReference type="GO" id="GO:0016491">
    <property type="term" value="F:oxidoreductase activity"/>
    <property type="evidence" value="ECO:0007669"/>
    <property type="project" value="InterPro"/>
</dbReference>
<dbReference type="EMBL" id="SMFX01000001">
    <property type="protein sequence ID" value="TCK17173.1"/>
    <property type="molecule type" value="Genomic_DNA"/>
</dbReference>
<evidence type="ECO:0000313" key="3">
    <source>
        <dbReference type="Proteomes" id="UP000295707"/>
    </source>
</evidence>
<dbReference type="AlphaFoldDB" id="A0A4R1H9L2"/>
<evidence type="ECO:0000259" key="1">
    <source>
        <dbReference type="Pfam" id="PF07110"/>
    </source>
</evidence>
<proteinExistence type="predicted"/>
<reference evidence="2 3" key="1">
    <citation type="submission" date="2019-03" db="EMBL/GenBank/DDBJ databases">
        <title>Genomic Encyclopedia of Type Strains, Phase IV (KMG-IV): sequencing the most valuable type-strain genomes for metagenomic binning, comparative biology and taxonomic classification.</title>
        <authorList>
            <person name="Goeker M."/>
        </authorList>
    </citation>
    <scope>NUCLEOTIDE SEQUENCE [LARGE SCALE GENOMIC DNA]</scope>
    <source>
        <strain evidence="2 3">DSM 19610</strain>
    </source>
</reference>
<dbReference type="SUPFAM" id="SSF54909">
    <property type="entry name" value="Dimeric alpha+beta barrel"/>
    <property type="match status" value="1"/>
</dbReference>
<dbReference type="InterPro" id="IPR009799">
    <property type="entry name" value="EthD_dom"/>
</dbReference>
<accession>A0A4R1H9L2</accession>
<keyword evidence="3" id="KW-1185">Reference proteome</keyword>
<feature type="domain" description="EthD" evidence="1">
    <location>
        <begin position="11"/>
        <end position="108"/>
    </location>
</feature>